<protein>
    <submittedName>
        <fullName evidence="1">Uncharacterized protein</fullName>
    </submittedName>
</protein>
<dbReference type="Proteomes" id="UP001165960">
    <property type="component" value="Unassembled WGS sequence"/>
</dbReference>
<proteinExistence type="predicted"/>
<comment type="caution">
    <text evidence="1">The sequence shown here is derived from an EMBL/GenBank/DDBJ whole genome shotgun (WGS) entry which is preliminary data.</text>
</comment>
<reference evidence="1" key="1">
    <citation type="submission" date="2022-04" db="EMBL/GenBank/DDBJ databases">
        <title>Genome of the entomopathogenic fungus Entomophthora muscae.</title>
        <authorList>
            <person name="Elya C."/>
            <person name="Lovett B.R."/>
            <person name="Lee E."/>
            <person name="Macias A.M."/>
            <person name="Hajek A.E."/>
            <person name="De Bivort B.L."/>
            <person name="Kasson M.T."/>
            <person name="De Fine Licht H.H."/>
            <person name="Stajich J.E."/>
        </authorList>
    </citation>
    <scope>NUCLEOTIDE SEQUENCE</scope>
    <source>
        <strain evidence="1">Berkeley</strain>
    </source>
</reference>
<evidence type="ECO:0000313" key="1">
    <source>
        <dbReference type="EMBL" id="KAJ9056204.1"/>
    </source>
</evidence>
<sequence length="283" mass="30658">MGFNSVDGFLYALLGLVAVSVVANLVLVWVATSVRDKGREVRLALALAGVDIVLAMLVMSNFILKLAKVSNMEMVCQIKGPLDFIFIFTSMALVSIISIERSSIAVSKRAAAGVWALLGLVTSIFLGLVCIEAIRKEFTVSASGLACAPVASKSPLSAALLLVLSSSLFIFLLMTVMSYLRILIILGEWGSTERKNEMFTPILRRKPVMHRILVIATIYFLLLAPCSLAILVESLNLIKEADLASTIVSLLLVTVSIANPCVILFAHTAIYRQLCFKLTNMFG</sequence>
<dbReference type="EMBL" id="QTSX02005996">
    <property type="protein sequence ID" value="KAJ9056204.1"/>
    <property type="molecule type" value="Genomic_DNA"/>
</dbReference>
<evidence type="ECO:0000313" key="2">
    <source>
        <dbReference type="Proteomes" id="UP001165960"/>
    </source>
</evidence>
<keyword evidence="2" id="KW-1185">Reference proteome</keyword>
<organism evidence="1 2">
    <name type="scientific">Entomophthora muscae</name>
    <dbReference type="NCBI Taxonomy" id="34485"/>
    <lineage>
        <taxon>Eukaryota</taxon>
        <taxon>Fungi</taxon>
        <taxon>Fungi incertae sedis</taxon>
        <taxon>Zoopagomycota</taxon>
        <taxon>Entomophthoromycotina</taxon>
        <taxon>Entomophthoromycetes</taxon>
        <taxon>Entomophthorales</taxon>
        <taxon>Entomophthoraceae</taxon>
        <taxon>Entomophthora</taxon>
    </lineage>
</organism>
<gene>
    <name evidence="1" type="ORF">DSO57_1035531</name>
</gene>
<accession>A0ACC2S1P1</accession>
<name>A0ACC2S1P1_9FUNG</name>